<name>W6MFY3_9ASCO</name>
<feature type="region of interest" description="Disordered" evidence="1">
    <location>
        <begin position="34"/>
        <end position="55"/>
    </location>
</feature>
<dbReference type="HOGENOM" id="CLU_662335_0_0_1"/>
<evidence type="ECO:0000313" key="4">
    <source>
        <dbReference type="Proteomes" id="UP000019384"/>
    </source>
</evidence>
<sequence length="415" mass="46995">MTGYSQIPQAHLNTAIPFSKWESSMDAQQIPSREYYEEENDDEQDEERSLTDDDEEEYYVDDQVQTVIRASFVDRLCAKTWPHTFIKHLFFFVSWLSAVLVLALQCYIFGVYTREHTRGHDFYGEDEHSHSEGKSRGVATYLGLFIFAEIYQVVATVLVFISSSVLHLYSLVIFLGAMAIYCGIQYHELQVTLIPDLTGNWAAATEGASIAVIAVSCVTCIIQFCISYFWLTDQLGGLSAFDVGLNVKIQRKVMYFHLHRTALFLCAFFFPAFALQFILILISRSDVEFALTIVVMPVSMVVLWFADFCAVRRSKKGLSLCLFVYACGAAYVVFKLVRLYHKYPSDLPGRRSLIAFGIFTLVLLACLAVITILVMSSGDDLKGIIVGYRRLPGYESKQSKTHEFKENDSIFGVTV</sequence>
<feature type="transmembrane region" description="Helical" evidence="2">
    <location>
        <begin position="168"/>
        <end position="187"/>
    </location>
</feature>
<dbReference type="PANTHER" id="PTHR34391:SF1">
    <property type="entry name" value="UPF0658 GOLGI APPARATUS MEMBRANE PROTEIN C1952.10C-RELATED"/>
    <property type="match status" value="1"/>
</dbReference>
<feature type="transmembrane region" description="Helical" evidence="2">
    <location>
        <begin position="89"/>
        <end position="112"/>
    </location>
</feature>
<dbReference type="PANTHER" id="PTHR34391">
    <property type="entry name" value="UPF0658 GOLGI APPARATUS MEMBRANE PROTEIN C1952.10C-RELATED"/>
    <property type="match status" value="1"/>
</dbReference>
<keyword evidence="4" id="KW-1185">Reference proteome</keyword>
<organism evidence="3 4">
    <name type="scientific">Kuraishia capsulata CBS 1993</name>
    <dbReference type="NCBI Taxonomy" id="1382522"/>
    <lineage>
        <taxon>Eukaryota</taxon>
        <taxon>Fungi</taxon>
        <taxon>Dikarya</taxon>
        <taxon>Ascomycota</taxon>
        <taxon>Saccharomycotina</taxon>
        <taxon>Pichiomycetes</taxon>
        <taxon>Pichiales</taxon>
        <taxon>Pichiaceae</taxon>
        <taxon>Kuraishia</taxon>
    </lineage>
</organism>
<dbReference type="EMBL" id="HG793125">
    <property type="protein sequence ID" value="CDK24328.1"/>
    <property type="molecule type" value="Genomic_DNA"/>
</dbReference>
<gene>
    <name evidence="3" type="ORF">KUCA_T00000288001</name>
</gene>
<dbReference type="GO" id="GO:0005794">
    <property type="term" value="C:Golgi apparatus"/>
    <property type="evidence" value="ECO:0007669"/>
    <property type="project" value="TreeGrafter"/>
</dbReference>
<accession>W6MFY3</accession>
<keyword evidence="2" id="KW-0472">Membrane</keyword>
<feature type="transmembrane region" description="Helical" evidence="2">
    <location>
        <begin position="317"/>
        <end position="334"/>
    </location>
</feature>
<feature type="transmembrane region" description="Helical" evidence="2">
    <location>
        <begin position="289"/>
        <end position="310"/>
    </location>
</feature>
<reference evidence="3" key="1">
    <citation type="submission" date="2013-12" db="EMBL/GenBank/DDBJ databases">
        <authorList>
            <person name="Genoscope - CEA"/>
        </authorList>
    </citation>
    <scope>NUCLEOTIDE SEQUENCE</scope>
    <source>
        <strain evidence="3">CBS 1993</strain>
    </source>
</reference>
<dbReference type="Proteomes" id="UP000019384">
    <property type="component" value="Unassembled WGS sequence"/>
</dbReference>
<evidence type="ECO:0000313" key="3">
    <source>
        <dbReference type="EMBL" id="CDK24328.1"/>
    </source>
</evidence>
<evidence type="ECO:0000256" key="2">
    <source>
        <dbReference type="SAM" id="Phobius"/>
    </source>
</evidence>
<feature type="transmembrane region" description="Helical" evidence="2">
    <location>
        <begin position="138"/>
        <end position="161"/>
    </location>
</feature>
<protein>
    <submittedName>
        <fullName evidence="3">Uncharacterized protein</fullName>
    </submittedName>
</protein>
<feature type="transmembrane region" description="Helical" evidence="2">
    <location>
        <begin position="354"/>
        <end position="375"/>
    </location>
</feature>
<feature type="transmembrane region" description="Helical" evidence="2">
    <location>
        <begin position="207"/>
        <end position="231"/>
    </location>
</feature>
<proteinExistence type="predicted"/>
<dbReference type="AlphaFoldDB" id="W6MFY3"/>
<keyword evidence="2" id="KW-1133">Transmembrane helix</keyword>
<dbReference type="InterPro" id="IPR040410">
    <property type="entry name" value="UPF0658_Golgi"/>
</dbReference>
<dbReference type="OrthoDB" id="2448307at2759"/>
<feature type="compositionally biased region" description="Acidic residues" evidence="1">
    <location>
        <begin position="36"/>
        <end position="55"/>
    </location>
</feature>
<reference evidence="3" key="2">
    <citation type="submission" date="2014-02" db="EMBL/GenBank/DDBJ databases">
        <title>Complete DNA sequence of /Kuraishia capsulata/ illustrates novel genomic features among budding yeasts (/Saccharomycotina/).</title>
        <authorList>
            <person name="Morales L."/>
            <person name="Noel B."/>
            <person name="Porcel B."/>
            <person name="Marcet-Houben M."/>
            <person name="Hullo M-F."/>
            <person name="Sacerdot C."/>
            <person name="Tekaia F."/>
            <person name="Leh-Louis V."/>
            <person name="Despons L."/>
            <person name="Khanna V."/>
            <person name="Aury J-M."/>
            <person name="Barbe V."/>
            <person name="Couloux A."/>
            <person name="Labadie K."/>
            <person name="Pelletier E."/>
            <person name="Souciet J-L."/>
            <person name="Boekhout T."/>
            <person name="Gabaldon T."/>
            <person name="Wincker P."/>
            <person name="Dujon B."/>
        </authorList>
    </citation>
    <scope>NUCLEOTIDE SEQUENCE</scope>
    <source>
        <strain evidence="3">CBS 1993</strain>
    </source>
</reference>
<evidence type="ECO:0000256" key="1">
    <source>
        <dbReference type="SAM" id="MobiDB-lite"/>
    </source>
</evidence>
<dbReference type="GeneID" id="34517733"/>
<dbReference type="RefSeq" id="XP_022456345.1">
    <property type="nucleotide sequence ID" value="XM_022604815.1"/>
</dbReference>
<feature type="transmembrane region" description="Helical" evidence="2">
    <location>
        <begin position="261"/>
        <end position="283"/>
    </location>
</feature>
<keyword evidence="2" id="KW-0812">Transmembrane</keyword>